<dbReference type="Pfam" id="PF00856">
    <property type="entry name" value="SET"/>
    <property type="match status" value="1"/>
</dbReference>
<organism evidence="20 21">
    <name type="scientific">Magallana gigas</name>
    <name type="common">Pacific oyster</name>
    <name type="synonym">Crassostrea gigas</name>
    <dbReference type="NCBI Taxonomy" id="29159"/>
    <lineage>
        <taxon>Eukaryota</taxon>
        <taxon>Metazoa</taxon>
        <taxon>Spiralia</taxon>
        <taxon>Lophotrochozoa</taxon>
        <taxon>Mollusca</taxon>
        <taxon>Bivalvia</taxon>
        <taxon>Autobranchia</taxon>
        <taxon>Pteriomorphia</taxon>
        <taxon>Ostreida</taxon>
        <taxon>Ostreoidea</taxon>
        <taxon>Ostreidae</taxon>
        <taxon>Magallana</taxon>
    </lineage>
</organism>
<dbReference type="GO" id="GO:0032259">
    <property type="term" value="P:methylation"/>
    <property type="evidence" value="ECO:0007669"/>
    <property type="project" value="UniProtKB-KW"/>
</dbReference>
<dbReference type="SUPFAM" id="SSF144232">
    <property type="entry name" value="HIT/MYND zinc finger-like"/>
    <property type="match status" value="1"/>
</dbReference>
<dbReference type="GO" id="GO:0008270">
    <property type="term" value="F:zinc ion binding"/>
    <property type="evidence" value="ECO:0007669"/>
    <property type="project" value="UniProtKB-KW"/>
</dbReference>
<dbReference type="SMART" id="SM00317">
    <property type="entry name" value="SET"/>
    <property type="match status" value="1"/>
</dbReference>
<comment type="catalytic activity">
    <reaction evidence="14">
        <text>L-lysyl-[protein] + 3 S-adenosyl-L-methionine = N(6),N(6),N(6)-trimethyl-L-lysyl-[protein] + 3 S-adenosyl-L-homocysteine + 3 H(+)</text>
        <dbReference type="Rhea" id="RHEA:54192"/>
        <dbReference type="Rhea" id="RHEA-COMP:9752"/>
        <dbReference type="Rhea" id="RHEA-COMP:13826"/>
        <dbReference type="ChEBI" id="CHEBI:15378"/>
        <dbReference type="ChEBI" id="CHEBI:29969"/>
        <dbReference type="ChEBI" id="CHEBI:57856"/>
        <dbReference type="ChEBI" id="CHEBI:59789"/>
        <dbReference type="ChEBI" id="CHEBI:61961"/>
    </reaction>
    <physiologicalReaction direction="left-to-right" evidence="14">
        <dbReference type="Rhea" id="RHEA:54193"/>
    </physiologicalReaction>
</comment>
<feature type="domain" description="SET" evidence="19">
    <location>
        <begin position="13"/>
        <end position="344"/>
    </location>
</feature>
<evidence type="ECO:0000256" key="17">
    <source>
        <dbReference type="ARBA" id="ARBA00049806"/>
    </source>
</evidence>
<dbReference type="GO" id="GO:0005737">
    <property type="term" value="C:cytoplasm"/>
    <property type="evidence" value="ECO:0007669"/>
    <property type="project" value="UniProtKB-SubCell"/>
</dbReference>
<proteinExistence type="predicted"/>
<evidence type="ECO:0000256" key="13">
    <source>
        <dbReference type="ARBA" id="ARBA00048081"/>
    </source>
</evidence>
<dbReference type="PANTHER" id="PTHR46402">
    <property type="entry name" value="SET AND MYND DOMAIN-CONTAINING PROTEIN 5"/>
    <property type="match status" value="1"/>
</dbReference>
<dbReference type="InterPro" id="IPR002893">
    <property type="entry name" value="Znf_MYND"/>
</dbReference>
<dbReference type="InterPro" id="IPR044422">
    <property type="entry name" value="SMYD5_SET"/>
</dbReference>
<evidence type="ECO:0000256" key="11">
    <source>
        <dbReference type="ARBA" id="ARBA00033038"/>
    </source>
</evidence>
<keyword evidence="8" id="KW-0863">Zinc-finger</keyword>
<evidence type="ECO:0000256" key="4">
    <source>
        <dbReference type="ARBA" id="ARBA00022603"/>
    </source>
</evidence>
<evidence type="ECO:0000256" key="16">
    <source>
        <dbReference type="ARBA" id="ARBA00049789"/>
    </source>
</evidence>
<keyword evidence="4" id="KW-0489">Methyltransferase</keyword>
<evidence type="ECO:0000256" key="5">
    <source>
        <dbReference type="ARBA" id="ARBA00022679"/>
    </source>
</evidence>
<dbReference type="OMA" id="LMAMYQQ"/>
<sequence>MAASVQQKHDCDDNVEISFENVKKGKSLITKKNFNEGDVLFEERPLVSSQFLWNEFYKYEACEYCLCSLETAENQRRRLTENPALTLPHPECDVTDPSTNVKCPQCQVTYCCPECQKRAWEEYHQTLCMGSSRQDENHPLYKLQEMWRNIHFPPESCSIMLIAKMIALVKQSKNKSAVLEKFSGFVKTTENEDEALVHKMMGEKFQEPLEMLRQQMTETMYDDTIQHWFTPEGFCSLFALVGRNGQGIGSSSISAWVKNCEELALSDEKKEELDLFIDQLYEELEKVSGSFLDCEGSGLYSLQSTCNHSCLPNAEITFPYNNNVMAVVAKEKIPSGQEICISYLSECDLSRSRHSRQNILKENYLFTCDCPKCLSEADEPDVTSDEEDEEEMDEDN</sequence>
<protein>
    <recommendedName>
        <fullName evidence="15">Protein-lysine N-trimethyltransferase SMYD5</fullName>
        <ecNumber evidence="2">2.1.1.359</ecNumber>
        <ecNumber evidence="10">2.1.1.372</ecNumber>
    </recommendedName>
    <alternativeName>
        <fullName evidence="11">SET and MYND domain-containing protein 5</fullName>
    </alternativeName>
    <alternativeName>
        <fullName evidence="16">[histone H3]-lysine20 N-trimethyltransferase SMYD5</fullName>
    </alternativeName>
    <alternativeName>
        <fullName evidence="17">[histone H4]-lysine36 N-trimethyltransferase SMYD5</fullName>
    </alternativeName>
</protein>
<comment type="subcellular location">
    <subcellularLocation>
        <location evidence="1">Cytoplasm</location>
    </subcellularLocation>
</comment>
<dbReference type="Proteomes" id="UP000005408">
    <property type="component" value="Unassembled WGS sequence"/>
</dbReference>
<dbReference type="EC" id="2.1.1.359" evidence="2"/>
<evidence type="ECO:0000256" key="18">
    <source>
        <dbReference type="SAM" id="MobiDB-lite"/>
    </source>
</evidence>
<dbReference type="InterPro" id="IPR046341">
    <property type="entry name" value="SET_dom_sf"/>
</dbReference>
<name>A0A8W8IJI6_MAGGI</name>
<evidence type="ECO:0000313" key="21">
    <source>
        <dbReference type="Proteomes" id="UP000005408"/>
    </source>
</evidence>
<dbReference type="OrthoDB" id="438641at2759"/>
<evidence type="ECO:0000256" key="14">
    <source>
        <dbReference type="ARBA" id="ARBA00049497"/>
    </source>
</evidence>
<keyword evidence="9" id="KW-0862">Zinc</keyword>
<dbReference type="GO" id="GO:0045814">
    <property type="term" value="P:negative regulation of gene expression, epigenetic"/>
    <property type="evidence" value="ECO:0007669"/>
    <property type="project" value="TreeGrafter"/>
</dbReference>
<dbReference type="EnsemblMetazoa" id="G14602.1">
    <property type="protein sequence ID" value="G14602.1:cds"/>
    <property type="gene ID" value="G14602"/>
</dbReference>
<comment type="catalytic activity">
    <reaction evidence="13">
        <text>L-lysyl(20)-[histone H4] + 3 S-adenosyl-L-methionine = N(6),N(6),N(6)-trimethyl-L-lysyl(20)-[histone H4] + 3 S-adenosyl-L-homocysteine + 3 H(+)</text>
        <dbReference type="Rhea" id="RHEA:64456"/>
        <dbReference type="Rhea" id="RHEA-COMP:15554"/>
        <dbReference type="Rhea" id="RHEA-COMP:15998"/>
        <dbReference type="ChEBI" id="CHEBI:15378"/>
        <dbReference type="ChEBI" id="CHEBI:29969"/>
        <dbReference type="ChEBI" id="CHEBI:57856"/>
        <dbReference type="ChEBI" id="CHEBI:59789"/>
        <dbReference type="ChEBI" id="CHEBI:61961"/>
        <dbReference type="EC" id="2.1.1.372"/>
    </reaction>
</comment>
<keyword evidence="21" id="KW-1185">Reference proteome</keyword>
<comment type="catalytic activity">
    <reaction evidence="12">
        <text>L-lysyl(36)-[histone H3] + 3 S-adenosyl-L-methionine = N(6),N(6),N(6)-trimethyl-L-lysyl(36)-[histone H3] + 3 S-adenosyl-L-homocysteine + 3 H(+)</text>
        <dbReference type="Rhea" id="RHEA:60324"/>
        <dbReference type="Rhea" id="RHEA-COMP:9785"/>
        <dbReference type="Rhea" id="RHEA-COMP:15536"/>
        <dbReference type="ChEBI" id="CHEBI:15378"/>
        <dbReference type="ChEBI" id="CHEBI:29969"/>
        <dbReference type="ChEBI" id="CHEBI:57856"/>
        <dbReference type="ChEBI" id="CHEBI:59789"/>
        <dbReference type="ChEBI" id="CHEBI:61961"/>
        <dbReference type="EC" id="2.1.1.359"/>
    </reaction>
</comment>
<dbReference type="InterPro" id="IPR001214">
    <property type="entry name" value="SET_dom"/>
</dbReference>
<evidence type="ECO:0000256" key="2">
    <source>
        <dbReference type="ARBA" id="ARBA00012178"/>
    </source>
</evidence>
<dbReference type="AlphaFoldDB" id="A0A8W8IJI6"/>
<dbReference type="GO" id="GO:0140955">
    <property type="term" value="F:histone H3K36 trimethyltransferase activity"/>
    <property type="evidence" value="ECO:0007669"/>
    <property type="project" value="UniProtKB-EC"/>
</dbReference>
<reference evidence="20" key="1">
    <citation type="submission" date="2022-08" db="UniProtKB">
        <authorList>
            <consortium name="EnsemblMetazoa"/>
        </authorList>
    </citation>
    <scope>IDENTIFICATION</scope>
    <source>
        <strain evidence="20">05x7-T-G4-1.051#20</strain>
    </source>
</reference>
<dbReference type="GO" id="GO:0140943">
    <property type="term" value="F:histone H4K20 trimethyltransferase activity"/>
    <property type="evidence" value="ECO:0007669"/>
    <property type="project" value="UniProtKB-EC"/>
</dbReference>
<dbReference type="Pfam" id="PF01753">
    <property type="entry name" value="zf-MYND"/>
    <property type="match status" value="1"/>
</dbReference>
<evidence type="ECO:0000256" key="6">
    <source>
        <dbReference type="ARBA" id="ARBA00022691"/>
    </source>
</evidence>
<evidence type="ECO:0000256" key="12">
    <source>
        <dbReference type="ARBA" id="ARBA00047545"/>
    </source>
</evidence>
<keyword evidence="6" id="KW-0949">S-adenosyl-L-methionine</keyword>
<evidence type="ECO:0000313" key="20">
    <source>
        <dbReference type="EnsemblMetazoa" id="G14602.2:cds"/>
    </source>
</evidence>
<dbReference type="Gene3D" id="2.170.270.10">
    <property type="entry name" value="SET domain"/>
    <property type="match status" value="1"/>
</dbReference>
<evidence type="ECO:0000256" key="15">
    <source>
        <dbReference type="ARBA" id="ARBA00049768"/>
    </source>
</evidence>
<dbReference type="EnsemblMetazoa" id="G14602.2">
    <property type="protein sequence ID" value="G14602.2:cds"/>
    <property type="gene ID" value="G14602"/>
</dbReference>
<dbReference type="PROSITE" id="PS50280">
    <property type="entry name" value="SET"/>
    <property type="match status" value="1"/>
</dbReference>
<dbReference type="SUPFAM" id="SSF82199">
    <property type="entry name" value="SET domain"/>
    <property type="match status" value="1"/>
</dbReference>
<evidence type="ECO:0000256" key="10">
    <source>
        <dbReference type="ARBA" id="ARBA00024057"/>
    </source>
</evidence>
<accession>A0A8W8IJI6</accession>
<keyword evidence="3" id="KW-0963">Cytoplasm</keyword>
<evidence type="ECO:0000256" key="8">
    <source>
        <dbReference type="ARBA" id="ARBA00022771"/>
    </source>
</evidence>
<feature type="region of interest" description="Disordered" evidence="18">
    <location>
        <begin position="377"/>
        <end position="396"/>
    </location>
</feature>
<dbReference type="EC" id="2.1.1.372" evidence="10"/>
<evidence type="ECO:0000256" key="9">
    <source>
        <dbReference type="ARBA" id="ARBA00022833"/>
    </source>
</evidence>
<keyword evidence="7" id="KW-0479">Metal-binding</keyword>
<evidence type="ECO:0000256" key="7">
    <source>
        <dbReference type="ARBA" id="ARBA00022723"/>
    </source>
</evidence>
<evidence type="ECO:0000259" key="19">
    <source>
        <dbReference type="PROSITE" id="PS50280"/>
    </source>
</evidence>
<evidence type="ECO:0000256" key="1">
    <source>
        <dbReference type="ARBA" id="ARBA00004496"/>
    </source>
</evidence>
<evidence type="ECO:0000256" key="3">
    <source>
        <dbReference type="ARBA" id="ARBA00022490"/>
    </source>
</evidence>
<keyword evidence="5" id="KW-0808">Transferase</keyword>
<dbReference type="PANTHER" id="PTHR46402:SF2">
    <property type="entry name" value="HISTONE-LYSINE N-TRIMETHYLTRANSFERASE SMYD5"/>
    <property type="match status" value="1"/>
</dbReference>
<dbReference type="CDD" id="cd10521">
    <property type="entry name" value="SET_SMYD5"/>
    <property type="match status" value="1"/>
</dbReference>